<dbReference type="AlphaFoldDB" id="A0A1F6UF67"/>
<dbReference type="Proteomes" id="UP000177950">
    <property type="component" value="Unassembled WGS sequence"/>
</dbReference>
<organism evidence="5 6">
    <name type="scientific">Candidatus Muproteobacteria bacterium RBG_19FT_COMBO_61_10</name>
    <dbReference type="NCBI Taxonomy" id="1817761"/>
    <lineage>
        <taxon>Bacteria</taxon>
        <taxon>Pseudomonadati</taxon>
        <taxon>Pseudomonadota</taxon>
        <taxon>Candidatus Muproteobacteria</taxon>
    </lineage>
</organism>
<dbReference type="Pfam" id="PF02954">
    <property type="entry name" value="HTH_8"/>
    <property type="match status" value="1"/>
</dbReference>
<protein>
    <recommendedName>
        <fullName evidence="3">Putative Fis-like DNA-binding protein</fullName>
    </recommendedName>
</protein>
<dbReference type="GO" id="GO:0006355">
    <property type="term" value="P:regulation of DNA-templated transcription"/>
    <property type="evidence" value="ECO:0007669"/>
    <property type="project" value="InterPro"/>
</dbReference>
<feature type="domain" description="DNA binding HTH" evidence="4">
    <location>
        <begin position="41"/>
        <end position="77"/>
    </location>
</feature>
<dbReference type="PRINTS" id="PR01591">
    <property type="entry name" value="DNABINDNGFIS"/>
</dbReference>
<dbReference type="InterPro" id="IPR002197">
    <property type="entry name" value="HTH_Fis"/>
</dbReference>
<dbReference type="PRINTS" id="PR01590">
    <property type="entry name" value="HTHFIS"/>
</dbReference>
<evidence type="ECO:0000259" key="4">
    <source>
        <dbReference type="Pfam" id="PF02954"/>
    </source>
</evidence>
<dbReference type="InterPro" id="IPR005412">
    <property type="entry name" value="Fis_DNA-bd"/>
</dbReference>
<dbReference type="InterPro" id="IPR009057">
    <property type="entry name" value="Homeodomain-like_sf"/>
</dbReference>
<dbReference type="InterPro" id="IPR050207">
    <property type="entry name" value="Trans_regulatory_Fis"/>
</dbReference>
<name>A0A1F6UF67_9PROT</name>
<keyword evidence="2" id="KW-0238">DNA-binding</keyword>
<dbReference type="GO" id="GO:0043565">
    <property type="term" value="F:sequence-specific DNA binding"/>
    <property type="evidence" value="ECO:0007669"/>
    <property type="project" value="InterPro"/>
</dbReference>
<evidence type="ECO:0000256" key="1">
    <source>
        <dbReference type="ARBA" id="ARBA00008559"/>
    </source>
</evidence>
<dbReference type="PIRSF" id="PIRSF002097">
    <property type="entry name" value="DNA-binding_Fis"/>
    <property type="match status" value="1"/>
</dbReference>
<gene>
    <name evidence="5" type="ORF">A2V58_06875</name>
</gene>
<dbReference type="Gene3D" id="1.10.10.60">
    <property type="entry name" value="Homeodomain-like"/>
    <property type="match status" value="1"/>
</dbReference>
<proteinExistence type="inferred from homology"/>
<evidence type="ECO:0000313" key="6">
    <source>
        <dbReference type="Proteomes" id="UP000177950"/>
    </source>
</evidence>
<comment type="caution">
    <text evidence="5">The sequence shown here is derived from an EMBL/GenBank/DDBJ whole genome shotgun (WGS) entry which is preliminary data.</text>
</comment>
<dbReference type="PANTHER" id="PTHR47918">
    <property type="entry name" value="DNA-BINDING PROTEIN FIS"/>
    <property type="match status" value="1"/>
</dbReference>
<sequence>MKEHHPRKGPLAACVKTSLERYFHDLNGEKPGNLYEMVIIEIERPLLEAVMHQAQSNQCKAARMLGINRNTLRKKLKLHGLD</sequence>
<evidence type="ECO:0000313" key="5">
    <source>
        <dbReference type="EMBL" id="OGI55999.1"/>
    </source>
</evidence>
<comment type="similarity">
    <text evidence="1">Belongs to the transcriptional regulatory Fis family.</text>
</comment>
<dbReference type="PANTHER" id="PTHR47918:SF1">
    <property type="entry name" value="DNA-BINDING PROTEIN FIS"/>
    <property type="match status" value="1"/>
</dbReference>
<reference evidence="5 6" key="1">
    <citation type="journal article" date="2016" name="Nat. Commun.">
        <title>Thousands of microbial genomes shed light on interconnected biogeochemical processes in an aquifer system.</title>
        <authorList>
            <person name="Anantharaman K."/>
            <person name="Brown C.T."/>
            <person name="Hug L.A."/>
            <person name="Sharon I."/>
            <person name="Castelle C.J."/>
            <person name="Probst A.J."/>
            <person name="Thomas B.C."/>
            <person name="Singh A."/>
            <person name="Wilkins M.J."/>
            <person name="Karaoz U."/>
            <person name="Brodie E.L."/>
            <person name="Williams K.H."/>
            <person name="Hubbard S.S."/>
            <person name="Banfield J.F."/>
        </authorList>
    </citation>
    <scope>NUCLEOTIDE SEQUENCE [LARGE SCALE GENOMIC DNA]</scope>
</reference>
<dbReference type="EMBL" id="MFSV01000198">
    <property type="protein sequence ID" value="OGI55999.1"/>
    <property type="molecule type" value="Genomic_DNA"/>
</dbReference>
<evidence type="ECO:0000256" key="3">
    <source>
        <dbReference type="ARBA" id="ARBA00029540"/>
    </source>
</evidence>
<accession>A0A1F6UF67</accession>
<evidence type="ECO:0000256" key="2">
    <source>
        <dbReference type="ARBA" id="ARBA00023125"/>
    </source>
</evidence>
<dbReference type="SUPFAM" id="SSF46689">
    <property type="entry name" value="Homeodomain-like"/>
    <property type="match status" value="1"/>
</dbReference>